<dbReference type="InterPro" id="IPR015867">
    <property type="entry name" value="N-reg_PII/ATP_PRibTrfase_C"/>
</dbReference>
<evidence type="ECO:0000256" key="1">
    <source>
        <dbReference type="ARBA" id="ARBA00004651"/>
    </source>
</evidence>
<evidence type="ECO:0000256" key="6">
    <source>
        <dbReference type="SAM" id="Phobius"/>
    </source>
</evidence>
<dbReference type="Pfam" id="PF10035">
    <property type="entry name" value="DUF2179"/>
    <property type="match status" value="1"/>
</dbReference>
<proteinExistence type="predicted"/>
<keyword evidence="4 6" id="KW-1133">Transmembrane helix</keyword>
<comment type="caution">
    <text evidence="8">The sequence shown here is derived from an EMBL/GenBank/DDBJ whole genome shotgun (WGS) entry which is preliminary data.</text>
</comment>
<dbReference type="InterPro" id="IPR051461">
    <property type="entry name" value="UPF0750_membrane"/>
</dbReference>
<evidence type="ECO:0000313" key="8">
    <source>
        <dbReference type="EMBL" id="MFC3927038.1"/>
    </source>
</evidence>
<keyword evidence="9" id="KW-1185">Reference proteome</keyword>
<organism evidence="8 9">
    <name type="scientific">Streptococcus caprae</name>
    <dbReference type="NCBI Taxonomy" id="1640501"/>
    <lineage>
        <taxon>Bacteria</taxon>
        <taxon>Bacillati</taxon>
        <taxon>Bacillota</taxon>
        <taxon>Bacilli</taxon>
        <taxon>Lactobacillales</taxon>
        <taxon>Streptococcaceae</taxon>
        <taxon>Streptococcus</taxon>
    </lineage>
</organism>
<feature type="transmembrane region" description="Helical" evidence="6">
    <location>
        <begin position="180"/>
        <end position="196"/>
    </location>
</feature>
<keyword evidence="2" id="KW-1003">Cell membrane</keyword>
<dbReference type="PANTHER" id="PTHR33545:SF10">
    <property type="entry name" value="UPF0750 MEMBRANE PROTEIN YPJC"/>
    <property type="match status" value="1"/>
</dbReference>
<feature type="transmembrane region" description="Helical" evidence="6">
    <location>
        <begin position="155"/>
        <end position="174"/>
    </location>
</feature>
<evidence type="ECO:0000313" key="9">
    <source>
        <dbReference type="Proteomes" id="UP001595807"/>
    </source>
</evidence>
<name>A0ABV8CTB7_9STRE</name>
<dbReference type="Gene3D" id="3.30.70.120">
    <property type="match status" value="1"/>
</dbReference>
<feature type="transmembrane region" description="Helical" evidence="6">
    <location>
        <begin position="12"/>
        <end position="30"/>
    </location>
</feature>
<dbReference type="EMBL" id="JBHRZV010000001">
    <property type="protein sequence ID" value="MFC3927038.1"/>
    <property type="molecule type" value="Genomic_DNA"/>
</dbReference>
<evidence type="ECO:0000256" key="5">
    <source>
        <dbReference type="ARBA" id="ARBA00023136"/>
    </source>
</evidence>
<dbReference type="Pfam" id="PF02588">
    <property type="entry name" value="YitT_membrane"/>
    <property type="match status" value="1"/>
</dbReference>
<evidence type="ECO:0000256" key="2">
    <source>
        <dbReference type="ARBA" id="ARBA00022475"/>
    </source>
</evidence>
<evidence type="ECO:0000256" key="3">
    <source>
        <dbReference type="ARBA" id="ARBA00022692"/>
    </source>
</evidence>
<dbReference type="PANTHER" id="PTHR33545">
    <property type="entry name" value="UPF0750 MEMBRANE PROTEIN YITT-RELATED"/>
    <property type="match status" value="1"/>
</dbReference>
<feature type="transmembrane region" description="Helical" evidence="6">
    <location>
        <begin position="50"/>
        <end position="70"/>
    </location>
</feature>
<dbReference type="Proteomes" id="UP001595807">
    <property type="component" value="Unassembled WGS sequence"/>
</dbReference>
<dbReference type="InterPro" id="IPR003740">
    <property type="entry name" value="YitT"/>
</dbReference>
<protein>
    <submittedName>
        <fullName evidence="8">YitT family protein</fullName>
    </submittedName>
</protein>
<evidence type="ECO:0000259" key="7">
    <source>
        <dbReference type="Pfam" id="PF10035"/>
    </source>
</evidence>
<comment type="subcellular location">
    <subcellularLocation>
        <location evidence="1">Cell membrane</location>
        <topology evidence="1">Multi-pass membrane protein</topology>
    </subcellularLocation>
</comment>
<dbReference type="PIRSF" id="PIRSF006483">
    <property type="entry name" value="Membrane_protein_YitT"/>
    <property type="match status" value="1"/>
</dbReference>
<sequence>MAKQHSHSSFNPVHLALITLGVAIYTFGFVKFNMANHLAEGGLAGLTLIIYNLFGIDPAYTSFLFNLPLFVMGARVFGRRSLYLTIYGTVTMSIFIWIWQKVPLVIDLKHDILVAALLAGMFAGLGSGLVFRYGATTGGGDIIGRLVEEKTGRQIGQTLLMVDAVVLTLSLTYIDLNHMVYTLIASFVFSQVLTMVEKGGYSVRGMLIISKASEQIAATILSEINRGVTYLNGSGAYSGKDVKVLYVALNPSEVLIVKDIVAEQDPDAFVSVLNVEEVVSSDFKIRRKNFDKEV</sequence>
<feature type="domain" description="DUF2179" evidence="7">
    <location>
        <begin position="226"/>
        <end position="278"/>
    </location>
</feature>
<feature type="transmembrane region" description="Helical" evidence="6">
    <location>
        <begin position="82"/>
        <end position="100"/>
    </location>
</feature>
<accession>A0ABV8CTB7</accession>
<dbReference type="CDD" id="cd16380">
    <property type="entry name" value="YitT_C"/>
    <property type="match status" value="1"/>
</dbReference>
<reference evidence="9" key="1">
    <citation type="journal article" date="2019" name="Int. J. Syst. Evol. Microbiol.">
        <title>The Global Catalogue of Microorganisms (GCM) 10K type strain sequencing project: providing services to taxonomists for standard genome sequencing and annotation.</title>
        <authorList>
            <consortium name="The Broad Institute Genomics Platform"/>
            <consortium name="The Broad Institute Genome Sequencing Center for Infectious Disease"/>
            <person name="Wu L."/>
            <person name="Ma J."/>
        </authorList>
    </citation>
    <scope>NUCLEOTIDE SEQUENCE [LARGE SCALE GENOMIC DNA]</scope>
    <source>
        <strain evidence="9">CCUG 67170</strain>
    </source>
</reference>
<evidence type="ECO:0000256" key="4">
    <source>
        <dbReference type="ARBA" id="ARBA00022989"/>
    </source>
</evidence>
<dbReference type="InterPro" id="IPR019264">
    <property type="entry name" value="DUF2179"/>
</dbReference>
<keyword evidence="5 6" id="KW-0472">Membrane</keyword>
<dbReference type="RefSeq" id="WP_380424117.1">
    <property type="nucleotide sequence ID" value="NZ_JBHRZV010000001.1"/>
</dbReference>
<feature type="transmembrane region" description="Helical" evidence="6">
    <location>
        <begin position="112"/>
        <end position="134"/>
    </location>
</feature>
<gene>
    <name evidence="8" type="ORF">ACFORF_00105</name>
</gene>
<keyword evidence="3 6" id="KW-0812">Transmembrane</keyword>